<dbReference type="PANTHER" id="PTHR45694">
    <property type="entry name" value="GLUTAREDOXIN 2"/>
    <property type="match status" value="1"/>
</dbReference>
<dbReference type="Proteomes" id="UP000002384">
    <property type="component" value="Chromosome"/>
</dbReference>
<keyword evidence="7" id="KW-0963">Cytoplasm</keyword>
<keyword evidence="4 7" id="KW-0249">Electron transport</keyword>
<dbReference type="eggNOG" id="COG0695">
    <property type="taxonomic scope" value="Bacteria"/>
</dbReference>
<dbReference type="GO" id="GO:0045454">
    <property type="term" value="P:cell redox homeostasis"/>
    <property type="evidence" value="ECO:0007669"/>
    <property type="project" value="InterPro"/>
</dbReference>
<dbReference type="NCBIfam" id="TIGR02181">
    <property type="entry name" value="GRX_bact"/>
    <property type="match status" value="1"/>
</dbReference>
<keyword evidence="3 7" id="KW-0813">Transport</keyword>
<keyword evidence="10" id="KW-1185">Reference proteome</keyword>
<evidence type="ECO:0000256" key="7">
    <source>
        <dbReference type="RuleBase" id="RU364065"/>
    </source>
</evidence>
<evidence type="ECO:0000256" key="2">
    <source>
        <dbReference type="ARBA" id="ARBA00007787"/>
    </source>
</evidence>
<evidence type="ECO:0000313" key="9">
    <source>
        <dbReference type="EMBL" id="ACK71931.1"/>
    </source>
</evidence>
<proteinExistence type="inferred from homology"/>
<name>B7KGK4_GLOC7</name>
<dbReference type="PANTHER" id="PTHR45694:SF18">
    <property type="entry name" value="GLUTAREDOXIN-1-RELATED"/>
    <property type="match status" value="1"/>
</dbReference>
<dbReference type="EMBL" id="CP001291">
    <property type="protein sequence ID" value="ACK71931.1"/>
    <property type="molecule type" value="Genomic_DNA"/>
</dbReference>
<dbReference type="STRING" id="65393.PCC7424_3541"/>
<dbReference type="InterPro" id="IPR011767">
    <property type="entry name" value="GLR_AS"/>
</dbReference>
<dbReference type="PROSITE" id="PS00195">
    <property type="entry name" value="GLUTAREDOXIN_1"/>
    <property type="match status" value="1"/>
</dbReference>
<dbReference type="Pfam" id="PF00462">
    <property type="entry name" value="Glutaredoxin"/>
    <property type="match status" value="1"/>
</dbReference>
<keyword evidence="6 7" id="KW-0676">Redox-active center</keyword>
<evidence type="ECO:0000256" key="1">
    <source>
        <dbReference type="ARBA" id="ARBA00002549"/>
    </source>
</evidence>
<dbReference type="RefSeq" id="WP_015955524.1">
    <property type="nucleotide sequence ID" value="NC_011729.1"/>
</dbReference>
<dbReference type="GO" id="GO:0015038">
    <property type="term" value="F:glutathione disulfide oxidoreductase activity"/>
    <property type="evidence" value="ECO:0007669"/>
    <property type="project" value="UniProtKB-UniRule"/>
</dbReference>
<dbReference type="GO" id="GO:0005737">
    <property type="term" value="C:cytoplasm"/>
    <property type="evidence" value="ECO:0007669"/>
    <property type="project" value="TreeGrafter"/>
</dbReference>
<dbReference type="InterPro" id="IPR002109">
    <property type="entry name" value="Glutaredoxin"/>
</dbReference>
<dbReference type="InterPro" id="IPR011900">
    <property type="entry name" value="GRX_bact"/>
</dbReference>
<comment type="function">
    <text evidence="1 7">Has a glutathione-disulfide oxidoreductase activity in the presence of NADPH and glutathione reductase. Reduces low molecular weight disulfides and proteins.</text>
</comment>
<keyword evidence="5" id="KW-1015">Disulfide bond</keyword>
<dbReference type="PRINTS" id="PR00160">
    <property type="entry name" value="GLUTAREDOXIN"/>
</dbReference>
<dbReference type="GO" id="GO:0034599">
    <property type="term" value="P:cellular response to oxidative stress"/>
    <property type="evidence" value="ECO:0007669"/>
    <property type="project" value="TreeGrafter"/>
</dbReference>
<dbReference type="FunFam" id="3.40.30.10:FF:000018">
    <property type="entry name" value="Glutaredoxin"/>
    <property type="match status" value="1"/>
</dbReference>
<dbReference type="OrthoDB" id="9795531at2"/>
<evidence type="ECO:0000256" key="6">
    <source>
        <dbReference type="ARBA" id="ARBA00023284"/>
    </source>
</evidence>
<comment type="similarity">
    <text evidence="2 7">Belongs to the glutaredoxin family.</text>
</comment>
<evidence type="ECO:0000256" key="3">
    <source>
        <dbReference type="ARBA" id="ARBA00022448"/>
    </source>
</evidence>
<dbReference type="AlphaFoldDB" id="B7KGK4"/>
<dbReference type="InterPro" id="IPR036249">
    <property type="entry name" value="Thioredoxin-like_sf"/>
</dbReference>
<evidence type="ECO:0000313" key="10">
    <source>
        <dbReference type="Proteomes" id="UP000002384"/>
    </source>
</evidence>
<dbReference type="PROSITE" id="PS51354">
    <property type="entry name" value="GLUTAREDOXIN_2"/>
    <property type="match status" value="1"/>
</dbReference>
<evidence type="ECO:0000259" key="8">
    <source>
        <dbReference type="Pfam" id="PF00462"/>
    </source>
</evidence>
<reference evidence="10" key="1">
    <citation type="journal article" date="2011" name="MBio">
        <title>Novel metabolic attributes of the genus Cyanothece, comprising a group of unicellular nitrogen-fixing Cyanobacteria.</title>
        <authorList>
            <person name="Bandyopadhyay A."/>
            <person name="Elvitigala T."/>
            <person name="Welsh E."/>
            <person name="Stockel J."/>
            <person name="Liberton M."/>
            <person name="Min H."/>
            <person name="Sherman L.A."/>
            <person name="Pakrasi H.B."/>
        </authorList>
    </citation>
    <scope>NUCLEOTIDE SEQUENCE [LARGE SCALE GENOMIC DNA]</scope>
    <source>
        <strain evidence="10">PCC 7424</strain>
    </source>
</reference>
<dbReference type="Gene3D" id="3.40.30.10">
    <property type="entry name" value="Glutaredoxin"/>
    <property type="match status" value="1"/>
</dbReference>
<evidence type="ECO:0000256" key="5">
    <source>
        <dbReference type="ARBA" id="ARBA00023157"/>
    </source>
</evidence>
<dbReference type="KEGG" id="cyc:PCC7424_3541"/>
<feature type="domain" description="Glutaredoxin" evidence="8">
    <location>
        <begin position="20"/>
        <end position="80"/>
    </location>
</feature>
<sequence length="110" mass="12618">MLNLINSVLGRHPERIKANVEIYTWQTCPYCIRAKFLLWWKGVNFTEYKIDGDNQARQAMAERANGRRTVPQIFINNQHIGGCDDLYELDTKGQLDPLLTQNPNEVVGIG</sequence>
<gene>
    <name evidence="9" type="ordered locus">PCC7424_3541</name>
</gene>
<organism evidence="9 10">
    <name type="scientific">Gloeothece citriformis (strain PCC 7424)</name>
    <name type="common">Cyanothece sp. (strain PCC 7424)</name>
    <dbReference type="NCBI Taxonomy" id="65393"/>
    <lineage>
        <taxon>Bacteria</taxon>
        <taxon>Bacillati</taxon>
        <taxon>Cyanobacteriota</taxon>
        <taxon>Cyanophyceae</taxon>
        <taxon>Oscillatoriophycideae</taxon>
        <taxon>Chroococcales</taxon>
        <taxon>Aphanothecaceae</taxon>
        <taxon>Gloeothece</taxon>
        <taxon>Gloeothece citriformis</taxon>
    </lineage>
</organism>
<dbReference type="CDD" id="cd03418">
    <property type="entry name" value="GRX_GRXb_1_3_like"/>
    <property type="match status" value="1"/>
</dbReference>
<protein>
    <recommendedName>
        <fullName evidence="7">Glutaredoxin</fullName>
    </recommendedName>
</protein>
<dbReference type="InterPro" id="IPR014025">
    <property type="entry name" value="Glutaredoxin_subgr"/>
</dbReference>
<dbReference type="HOGENOM" id="CLU_026126_7_3_3"/>
<accession>B7KGK4</accession>
<evidence type="ECO:0000256" key="4">
    <source>
        <dbReference type="ARBA" id="ARBA00022982"/>
    </source>
</evidence>
<dbReference type="SUPFAM" id="SSF52833">
    <property type="entry name" value="Thioredoxin-like"/>
    <property type="match status" value="1"/>
</dbReference>